<evidence type="ECO:0000313" key="2">
    <source>
        <dbReference type="EMBL" id="EJK71402.1"/>
    </source>
</evidence>
<protein>
    <submittedName>
        <fullName evidence="2">Uncharacterized protein</fullName>
    </submittedName>
</protein>
<dbReference type="Proteomes" id="UP000266841">
    <property type="component" value="Unassembled WGS sequence"/>
</dbReference>
<evidence type="ECO:0000313" key="3">
    <source>
        <dbReference type="Proteomes" id="UP000266841"/>
    </source>
</evidence>
<evidence type="ECO:0000256" key="1">
    <source>
        <dbReference type="SAM" id="MobiDB-lite"/>
    </source>
</evidence>
<reference evidence="2 3" key="1">
    <citation type="journal article" date="2012" name="Genome Biol.">
        <title>Genome and low-iron response of an oceanic diatom adapted to chronic iron limitation.</title>
        <authorList>
            <person name="Lommer M."/>
            <person name="Specht M."/>
            <person name="Roy A.S."/>
            <person name="Kraemer L."/>
            <person name="Andreson R."/>
            <person name="Gutowska M.A."/>
            <person name="Wolf J."/>
            <person name="Bergner S.V."/>
            <person name="Schilhabel M.B."/>
            <person name="Klostermeier U.C."/>
            <person name="Beiko R.G."/>
            <person name="Rosenstiel P."/>
            <person name="Hippler M."/>
            <person name="Laroche J."/>
        </authorList>
    </citation>
    <scope>NUCLEOTIDE SEQUENCE [LARGE SCALE GENOMIC DNA]</scope>
    <source>
        <strain evidence="2 3">CCMP1005</strain>
    </source>
</reference>
<dbReference type="AlphaFoldDB" id="K0TKX3"/>
<accession>K0TKX3</accession>
<organism evidence="2 3">
    <name type="scientific">Thalassiosira oceanica</name>
    <name type="common">Marine diatom</name>
    <dbReference type="NCBI Taxonomy" id="159749"/>
    <lineage>
        <taxon>Eukaryota</taxon>
        <taxon>Sar</taxon>
        <taxon>Stramenopiles</taxon>
        <taxon>Ochrophyta</taxon>
        <taxon>Bacillariophyta</taxon>
        <taxon>Coscinodiscophyceae</taxon>
        <taxon>Thalassiosirophycidae</taxon>
        <taxon>Thalassiosirales</taxon>
        <taxon>Thalassiosiraceae</taxon>
        <taxon>Thalassiosira</taxon>
    </lineage>
</organism>
<feature type="region of interest" description="Disordered" evidence="1">
    <location>
        <begin position="1"/>
        <end position="23"/>
    </location>
</feature>
<feature type="region of interest" description="Disordered" evidence="1">
    <location>
        <begin position="40"/>
        <end position="88"/>
    </location>
</feature>
<sequence length="117" mass="13008">RGLGGRGRGEGGRGGGEGGEDGELHHVAWIVWESYVRTYPDGGRRPRKAPGGGGALAWPRFKHQKSRGAALKPKPREIDPEHETEMNWSSVEDHRTIVPDIVTRNFTAPTTREFRKK</sequence>
<name>K0TKX3_THAOC</name>
<gene>
    <name evidence="2" type="ORF">THAOC_07165</name>
</gene>
<feature type="compositionally biased region" description="Gly residues" evidence="1">
    <location>
        <begin position="1"/>
        <end position="17"/>
    </location>
</feature>
<dbReference type="EMBL" id="AGNL01007278">
    <property type="protein sequence ID" value="EJK71402.1"/>
    <property type="molecule type" value="Genomic_DNA"/>
</dbReference>
<proteinExistence type="predicted"/>
<comment type="caution">
    <text evidence="2">The sequence shown here is derived from an EMBL/GenBank/DDBJ whole genome shotgun (WGS) entry which is preliminary data.</text>
</comment>
<keyword evidence="3" id="KW-1185">Reference proteome</keyword>
<feature type="non-terminal residue" evidence="2">
    <location>
        <position position="1"/>
    </location>
</feature>
<feature type="compositionally biased region" description="Basic and acidic residues" evidence="1">
    <location>
        <begin position="74"/>
        <end position="88"/>
    </location>
</feature>